<organism evidence="1 2">
    <name type="scientific">Arctium lappa</name>
    <name type="common">Greater burdock</name>
    <name type="synonym">Lappa major</name>
    <dbReference type="NCBI Taxonomy" id="4217"/>
    <lineage>
        <taxon>Eukaryota</taxon>
        <taxon>Viridiplantae</taxon>
        <taxon>Streptophyta</taxon>
        <taxon>Embryophyta</taxon>
        <taxon>Tracheophyta</taxon>
        <taxon>Spermatophyta</taxon>
        <taxon>Magnoliopsida</taxon>
        <taxon>eudicotyledons</taxon>
        <taxon>Gunneridae</taxon>
        <taxon>Pentapetalae</taxon>
        <taxon>asterids</taxon>
        <taxon>campanulids</taxon>
        <taxon>Asterales</taxon>
        <taxon>Asteraceae</taxon>
        <taxon>Carduoideae</taxon>
        <taxon>Cardueae</taxon>
        <taxon>Arctiinae</taxon>
        <taxon>Arctium</taxon>
    </lineage>
</organism>
<name>A0ACB9C6F2_ARCLA</name>
<reference evidence="2" key="1">
    <citation type="journal article" date="2022" name="Mol. Ecol. Resour.">
        <title>The genomes of chicory, endive, great burdock and yacon provide insights into Asteraceae palaeo-polyploidization history and plant inulin production.</title>
        <authorList>
            <person name="Fan W."/>
            <person name="Wang S."/>
            <person name="Wang H."/>
            <person name="Wang A."/>
            <person name="Jiang F."/>
            <person name="Liu H."/>
            <person name="Zhao H."/>
            <person name="Xu D."/>
            <person name="Zhang Y."/>
        </authorList>
    </citation>
    <scope>NUCLEOTIDE SEQUENCE [LARGE SCALE GENOMIC DNA]</scope>
    <source>
        <strain evidence="2">cv. Niubang</strain>
    </source>
</reference>
<evidence type="ECO:0000313" key="2">
    <source>
        <dbReference type="Proteomes" id="UP001055879"/>
    </source>
</evidence>
<keyword evidence="2" id="KW-1185">Reference proteome</keyword>
<reference evidence="1 2" key="2">
    <citation type="journal article" date="2022" name="Mol. Ecol. Resour.">
        <title>The genomes of chicory, endive, great burdock and yacon provide insights into Asteraceae paleo-polyploidization history and plant inulin production.</title>
        <authorList>
            <person name="Fan W."/>
            <person name="Wang S."/>
            <person name="Wang H."/>
            <person name="Wang A."/>
            <person name="Jiang F."/>
            <person name="Liu H."/>
            <person name="Zhao H."/>
            <person name="Xu D."/>
            <person name="Zhang Y."/>
        </authorList>
    </citation>
    <scope>NUCLEOTIDE SEQUENCE [LARGE SCALE GENOMIC DNA]</scope>
    <source>
        <strain evidence="2">cv. Niubang</strain>
    </source>
</reference>
<comment type="caution">
    <text evidence="1">The sequence shown here is derived from an EMBL/GenBank/DDBJ whole genome shotgun (WGS) entry which is preliminary data.</text>
</comment>
<accession>A0ACB9C6F2</accession>
<gene>
    <name evidence="1" type="ORF">L6452_18517</name>
</gene>
<sequence>MEERNRVMKLLSPLFEELKDSGEQLDDDDVEGLQSLKIALNLALQLLKSVNEGSKIFQVLSLDTGV</sequence>
<evidence type="ECO:0000313" key="1">
    <source>
        <dbReference type="EMBL" id="KAI3729846.1"/>
    </source>
</evidence>
<dbReference type="EMBL" id="CM042051">
    <property type="protein sequence ID" value="KAI3729846.1"/>
    <property type="molecule type" value="Genomic_DNA"/>
</dbReference>
<proteinExistence type="predicted"/>
<dbReference type="Proteomes" id="UP001055879">
    <property type="component" value="Linkage Group LG05"/>
</dbReference>
<protein>
    <submittedName>
        <fullName evidence="1">Uncharacterized protein</fullName>
    </submittedName>
</protein>